<keyword evidence="1" id="KW-1133">Transmembrane helix</keyword>
<name>K5EAE5_RHOBT</name>
<reference evidence="2 3" key="1">
    <citation type="journal article" date="2013" name="Mar. Genomics">
        <title>Expression of sulfatases in Rhodopirellula baltica and the diversity of sulfatases in the genus Rhodopirellula.</title>
        <authorList>
            <person name="Wegner C.E."/>
            <person name="Richter-Heitmann T."/>
            <person name="Klindworth A."/>
            <person name="Klockow C."/>
            <person name="Richter M."/>
            <person name="Achstetter T."/>
            <person name="Glockner F.O."/>
            <person name="Harder J."/>
        </authorList>
    </citation>
    <scope>NUCLEOTIDE SEQUENCE [LARGE SCALE GENOMIC DNA]</scope>
    <source>
        <strain evidence="2 3">SH28</strain>
    </source>
</reference>
<proteinExistence type="predicted"/>
<accession>K5EAE5</accession>
<comment type="caution">
    <text evidence="2">The sequence shown here is derived from an EMBL/GenBank/DDBJ whole genome shotgun (WGS) entry which is preliminary data.</text>
</comment>
<keyword evidence="1" id="KW-0812">Transmembrane</keyword>
<dbReference type="Proteomes" id="UP000007993">
    <property type="component" value="Unassembled WGS sequence"/>
</dbReference>
<dbReference type="PATRIC" id="fig|993517.3.peg.2087"/>
<sequence>MLEWTIATMQFLAGRGEILQSIGFAEPGEALPSLIRTIRGRSKTPQKTLNRKSPEKFWQTVSSVGTTRAFPGASKITSDLVPCFTFTKEKAMSPLVRRMIAIASLVAVLTATGVASANPTHSVIDRRQHPNVGYFKHTTTHHHASVPLLRRLFR</sequence>
<evidence type="ECO:0000313" key="3">
    <source>
        <dbReference type="Proteomes" id="UP000007993"/>
    </source>
</evidence>
<dbReference type="AlphaFoldDB" id="K5EAE5"/>
<evidence type="ECO:0000256" key="1">
    <source>
        <dbReference type="SAM" id="Phobius"/>
    </source>
</evidence>
<feature type="transmembrane region" description="Helical" evidence="1">
    <location>
        <begin position="99"/>
        <end position="117"/>
    </location>
</feature>
<organism evidence="2 3">
    <name type="scientific">Rhodopirellula baltica SH28</name>
    <dbReference type="NCBI Taxonomy" id="993517"/>
    <lineage>
        <taxon>Bacteria</taxon>
        <taxon>Pseudomonadati</taxon>
        <taxon>Planctomycetota</taxon>
        <taxon>Planctomycetia</taxon>
        <taxon>Pirellulales</taxon>
        <taxon>Pirellulaceae</taxon>
        <taxon>Rhodopirellula</taxon>
    </lineage>
</organism>
<keyword evidence="1" id="KW-0472">Membrane</keyword>
<evidence type="ECO:0000313" key="2">
    <source>
        <dbReference type="EMBL" id="EKK02766.1"/>
    </source>
</evidence>
<dbReference type="EMBL" id="AMCW01000043">
    <property type="protein sequence ID" value="EKK02766.1"/>
    <property type="molecule type" value="Genomic_DNA"/>
</dbReference>
<protein>
    <submittedName>
        <fullName evidence="2">Uncharacterized protein</fullName>
    </submittedName>
</protein>
<gene>
    <name evidence="2" type="ORF">RBSH_01926</name>
</gene>